<protein>
    <submittedName>
        <fullName evidence="2">Meiosis regulator and mRNA stability factor 1-like protein</fullName>
    </submittedName>
</protein>
<gene>
    <name evidence="2" type="ORF">Tco_1125644</name>
</gene>
<organism evidence="2 3">
    <name type="scientific">Tanacetum coccineum</name>
    <dbReference type="NCBI Taxonomy" id="301880"/>
    <lineage>
        <taxon>Eukaryota</taxon>
        <taxon>Viridiplantae</taxon>
        <taxon>Streptophyta</taxon>
        <taxon>Embryophyta</taxon>
        <taxon>Tracheophyta</taxon>
        <taxon>Spermatophyta</taxon>
        <taxon>Magnoliopsida</taxon>
        <taxon>eudicotyledons</taxon>
        <taxon>Gunneridae</taxon>
        <taxon>Pentapetalae</taxon>
        <taxon>asterids</taxon>
        <taxon>campanulids</taxon>
        <taxon>Asterales</taxon>
        <taxon>Asteraceae</taxon>
        <taxon>Asteroideae</taxon>
        <taxon>Anthemideae</taxon>
        <taxon>Anthemidinae</taxon>
        <taxon>Tanacetum</taxon>
    </lineage>
</organism>
<feature type="domain" description="NYN" evidence="1">
    <location>
        <begin position="1"/>
        <end position="62"/>
    </location>
</feature>
<comment type="caution">
    <text evidence="2">The sequence shown here is derived from an EMBL/GenBank/DDBJ whole genome shotgun (WGS) entry which is preliminary data.</text>
</comment>
<accession>A0ABQ5JA45</accession>
<dbReference type="InterPro" id="IPR021139">
    <property type="entry name" value="NYN"/>
</dbReference>
<dbReference type="Pfam" id="PF01936">
    <property type="entry name" value="NYN"/>
    <property type="match status" value="1"/>
</dbReference>
<dbReference type="Gene3D" id="3.40.50.1010">
    <property type="entry name" value="5'-nuclease"/>
    <property type="match status" value="1"/>
</dbReference>
<dbReference type="EMBL" id="BQNB010021707">
    <property type="protein sequence ID" value="GJU09214.1"/>
    <property type="molecule type" value="Genomic_DNA"/>
</dbReference>
<dbReference type="Proteomes" id="UP001151760">
    <property type="component" value="Unassembled WGS sequence"/>
</dbReference>
<reference evidence="2" key="1">
    <citation type="journal article" date="2022" name="Int. J. Mol. Sci.">
        <title>Draft Genome of Tanacetum Coccineum: Genomic Comparison of Closely Related Tanacetum-Family Plants.</title>
        <authorList>
            <person name="Yamashiro T."/>
            <person name="Shiraishi A."/>
            <person name="Nakayama K."/>
            <person name="Satake H."/>
        </authorList>
    </citation>
    <scope>NUCLEOTIDE SEQUENCE</scope>
</reference>
<sequence>MMRDMFSFALANRPPSYVILISGDGDFFPTFSALHGLGHTTVLIFQHDRVSQSLSNLRDHTFFWDDMCQGHLVRPISNVDVTRIAQRIDRVSPFVPPAHLGNIGGVAGVANAAFWDMETVGHPRNISHENANGYKHQHMVEDLRVPRQSVVTYKLYGRRHDDFPYQRYRSDGVQYVETTRSPEHKEHHMQNKLTTDILRLKGYKVYVLLPRQPDFYPLLRDADTMEQIKLN</sequence>
<evidence type="ECO:0000313" key="3">
    <source>
        <dbReference type="Proteomes" id="UP001151760"/>
    </source>
</evidence>
<name>A0ABQ5JA45_9ASTR</name>
<reference evidence="2" key="2">
    <citation type="submission" date="2022-01" db="EMBL/GenBank/DDBJ databases">
        <authorList>
            <person name="Yamashiro T."/>
            <person name="Shiraishi A."/>
            <person name="Satake H."/>
            <person name="Nakayama K."/>
        </authorList>
    </citation>
    <scope>NUCLEOTIDE SEQUENCE</scope>
</reference>
<proteinExistence type="predicted"/>
<evidence type="ECO:0000259" key="1">
    <source>
        <dbReference type="Pfam" id="PF01936"/>
    </source>
</evidence>
<keyword evidence="3" id="KW-1185">Reference proteome</keyword>
<evidence type="ECO:0000313" key="2">
    <source>
        <dbReference type="EMBL" id="GJU09214.1"/>
    </source>
</evidence>